<dbReference type="EMBL" id="CP012673">
    <property type="protein sequence ID" value="AUX48517.1"/>
    <property type="molecule type" value="Genomic_DNA"/>
</dbReference>
<dbReference type="PANTHER" id="PTHR45632:SF26">
    <property type="entry name" value="BTB DOMAIN-CONTAINING PROTEIN"/>
    <property type="match status" value="1"/>
</dbReference>
<organism evidence="4 5">
    <name type="scientific">Sorangium cellulosum</name>
    <name type="common">Polyangium cellulosum</name>
    <dbReference type="NCBI Taxonomy" id="56"/>
    <lineage>
        <taxon>Bacteria</taxon>
        <taxon>Pseudomonadati</taxon>
        <taxon>Myxococcota</taxon>
        <taxon>Polyangia</taxon>
        <taxon>Polyangiales</taxon>
        <taxon>Polyangiaceae</taxon>
        <taxon>Sorangium</taxon>
    </lineage>
</organism>
<feature type="domain" description="Attractin/MKLN-like beta-propeller" evidence="3">
    <location>
        <begin position="419"/>
        <end position="611"/>
    </location>
</feature>
<accession>A0A2L0FAI8</accession>
<dbReference type="InterPro" id="IPR011043">
    <property type="entry name" value="Gal_Oxase/kelch_b-propeller"/>
</dbReference>
<keyword evidence="1" id="KW-0880">Kelch repeat</keyword>
<evidence type="ECO:0000256" key="2">
    <source>
        <dbReference type="ARBA" id="ARBA00022737"/>
    </source>
</evidence>
<dbReference type="Pfam" id="PF01344">
    <property type="entry name" value="Kelch_1"/>
    <property type="match status" value="1"/>
</dbReference>
<dbReference type="Gene3D" id="2.130.10.80">
    <property type="entry name" value="Galactose oxidase/kelch, beta-propeller"/>
    <property type="match status" value="5"/>
</dbReference>
<dbReference type="Pfam" id="PF24981">
    <property type="entry name" value="Beta-prop_ATRN-LZTR1"/>
    <property type="match status" value="1"/>
</dbReference>
<name>A0A2L0FAI8_SORCE</name>
<dbReference type="InterPro" id="IPR015915">
    <property type="entry name" value="Kelch-typ_b-propeller"/>
</dbReference>
<dbReference type="InterPro" id="IPR037293">
    <property type="entry name" value="Gal_Oxidase_central_sf"/>
</dbReference>
<gene>
    <name evidence="4" type="ORF">SOCE26_100550</name>
</gene>
<sequence length="1079" mass="113345">MVTPGPARAPGWWALWFVWAGLLGALCGCSEAADRLDARALRRQFPEQAAAILDGQRAFTAAGDGFEAARPLDAEDETPGADRLAPRFPRDGAGAVRFALADGAEVAVRELDAAGEAEVADNAVTYTRRGGTSFWTALSDGYEEWLLLEASAVVRDAPVAVWEVQGAALRQQGEAVELADARGAAQLRVTAPEAYAAGGRPVGARLVARGERLELWVEAEGETVLVDPRWKPKQSMSVARFTHAAALLPDGRVLVTGGRPEPGLFHDSAEVFDLDSGTWSPAERMSIVRAAHTATALLDGGGRVLVAGGEGSQGVFASAEVFDPDLGEWQPVGDMDTGRSSHTATLLNDGRVLLVGGQDSSGQPIGSAEVFDPASGTWVLIEDPRAARFWHTATLLEDGRVLVAGGEIADGQSASAGLFDPESDTWSDAEPMTAHRRAHSATLLPDGRVLVAGGYTSEGGSSSSAEAFDPVSGNWEPIEPLSDARFGHTATLLEDGRVLAVGGYEMPLPTESYIALDSAEVFDPEFGSWLPLAPMQTAHAEHTATLLKGGQVLVAGGLGHGVIENAEVFDPTSSTWLPLERLHVARKWHTATLLDDKRVLVAGGFNDEGKSEITDLVSAEVFDPGSNAWQPVGSMSVARAEQTATLLDDGRVLVAGGTVHGADRTTQTASAEVFDPASGAWQPVEDMHADRTLHTATRMNNRRVLVAGGLRRELGAGNVVLTEHLASVEAFDPDTGSWDPVAPMSVARAFPTATLLRDGRVLLAGGFNDEGATASVEVFDSDTDSWRSLEPMITARSRHAATLLNDGRVLVAGGYNAAGVIDSAEVLDPDSGRWLPVASLRAARVWHSMTLLPDGIVLAVGGADITGWTLQPHSVEAFDPAAGTWASVDSMLNARFAHTATLLDDGGVLVAGGGATTGDIYHNVELDRVEVFRKMPNGGGCTTAAECQSGFCTDGVCCDQRCDVYLCEACSQARGASVDGVCTPIHPEYEPYACSPRTGEPTSPCETVSDCADGYVCNGHGDCVPPPPDGGYVDLGGCHLATSAAPAPRGPVELGLLMLTAVSAALRRRRHAQQRDRAS</sequence>
<evidence type="ECO:0000259" key="3">
    <source>
        <dbReference type="Pfam" id="PF24981"/>
    </source>
</evidence>
<dbReference type="Proteomes" id="UP000238348">
    <property type="component" value="Chromosome"/>
</dbReference>
<proteinExistence type="predicted"/>
<evidence type="ECO:0000313" key="4">
    <source>
        <dbReference type="EMBL" id="AUX48517.1"/>
    </source>
</evidence>
<dbReference type="SUPFAM" id="SSF50965">
    <property type="entry name" value="Galactose oxidase, central domain"/>
    <property type="match status" value="3"/>
</dbReference>
<evidence type="ECO:0000313" key="5">
    <source>
        <dbReference type="Proteomes" id="UP000238348"/>
    </source>
</evidence>
<keyword evidence="2" id="KW-0677">Repeat</keyword>
<dbReference type="Pfam" id="PF24681">
    <property type="entry name" value="Kelch_KLHDC2_KLHL20_DRC7"/>
    <property type="match status" value="2"/>
</dbReference>
<dbReference type="OrthoDB" id="320326at2"/>
<dbReference type="InterPro" id="IPR006652">
    <property type="entry name" value="Kelch_1"/>
</dbReference>
<evidence type="ECO:0000256" key="1">
    <source>
        <dbReference type="ARBA" id="ARBA00022441"/>
    </source>
</evidence>
<dbReference type="AlphaFoldDB" id="A0A2L0FAI8"/>
<dbReference type="Gene3D" id="2.120.10.80">
    <property type="entry name" value="Kelch-type beta propeller"/>
    <property type="match status" value="3"/>
</dbReference>
<dbReference type="InterPro" id="IPR056737">
    <property type="entry name" value="Beta-prop_ATRN-MKLN-like"/>
</dbReference>
<reference evidence="4 5" key="1">
    <citation type="submission" date="2015-09" db="EMBL/GenBank/DDBJ databases">
        <title>Sorangium comparison.</title>
        <authorList>
            <person name="Zaburannyi N."/>
            <person name="Bunk B."/>
            <person name="Overmann J."/>
            <person name="Mueller R."/>
        </authorList>
    </citation>
    <scope>NUCLEOTIDE SEQUENCE [LARGE SCALE GENOMIC DNA]</scope>
    <source>
        <strain evidence="4 5">So ce26</strain>
    </source>
</reference>
<protein>
    <recommendedName>
        <fullName evidence="3">Attractin/MKLN-like beta-propeller domain-containing protein</fullName>
    </recommendedName>
</protein>
<dbReference type="SMART" id="SM00612">
    <property type="entry name" value="Kelch"/>
    <property type="match status" value="13"/>
</dbReference>
<dbReference type="RefSeq" id="WP_159398018.1">
    <property type="nucleotide sequence ID" value="NZ_CP012673.1"/>
</dbReference>
<dbReference type="PANTHER" id="PTHR45632">
    <property type="entry name" value="LD33804P"/>
    <property type="match status" value="1"/>
</dbReference>